<dbReference type="EMBL" id="JADCUA010000033">
    <property type="protein sequence ID" value="KAH9830167.1"/>
    <property type="molecule type" value="Genomic_DNA"/>
</dbReference>
<evidence type="ECO:0000256" key="1">
    <source>
        <dbReference type="SAM" id="Phobius"/>
    </source>
</evidence>
<keyword evidence="1" id="KW-0812">Transmembrane</keyword>
<dbReference type="GeneID" id="72001876"/>
<evidence type="ECO:0000313" key="2">
    <source>
        <dbReference type="EMBL" id="KAH9830167.1"/>
    </source>
</evidence>
<protein>
    <submittedName>
        <fullName evidence="2">Uncharacterized protein</fullName>
    </submittedName>
</protein>
<proteinExistence type="predicted"/>
<dbReference type="InterPro" id="IPR040521">
    <property type="entry name" value="KDZ"/>
</dbReference>
<dbReference type="PANTHER" id="PTHR33104:SF2">
    <property type="entry name" value="CXC3 LIKE CYSTEINE CLUSTER DOMAIN-CONTAINING PROTEIN"/>
    <property type="match status" value="1"/>
</dbReference>
<sequence>MDFALAGALAGLDELLHFIFTYDVVCIYSVNLRKRFGERFPHLVPLLERMQMLLPKLHMLAHEERCQILYALCYSWGAGLSHGESVEHPWAEHNQVGLSTREMSPGHRHDALNAIHNHWNWCKMETASKSIRPL</sequence>
<dbReference type="Proteomes" id="UP000814176">
    <property type="component" value="Unassembled WGS sequence"/>
</dbReference>
<reference evidence="2 3" key="1">
    <citation type="journal article" date="2021" name="Environ. Microbiol.">
        <title>Gene family expansions and transcriptome signatures uncover fungal adaptations to wood decay.</title>
        <authorList>
            <person name="Hage H."/>
            <person name="Miyauchi S."/>
            <person name="Viragh M."/>
            <person name="Drula E."/>
            <person name="Min B."/>
            <person name="Chaduli D."/>
            <person name="Navarro D."/>
            <person name="Favel A."/>
            <person name="Norest M."/>
            <person name="Lesage-Meessen L."/>
            <person name="Balint B."/>
            <person name="Merenyi Z."/>
            <person name="de Eugenio L."/>
            <person name="Morin E."/>
            <person name="Martinez A.T."/>
            <person name="Baldrian P."/>
            <person name="Stursova M."/>
            <person name="Martinez M.J."/>
            <person name="Novotny C."/>
            <person name="Magnuson J.K."/>
            <person name="Spatafora J.W."/>
            <person name="Maurice S."/>
            <person name="Pangilinan J."/>
            <person name="Andreopoulos W."/>
            <person name="LaButti K."/>
            <person name="Hundley H."/>
            <person name="Na H."/>
            <person name="Kuo A."/>
            <person name="Barry K."/>
            <person name="Lipzen A."/>
            <person name="Henrissat B."/>
            <person name="Riley R."/>
            <person name="Ahrendt S."/>
            <person name="Nagy L.G."/>
            <person name="Grigoriev I.V."/>
            <person name="Martin F."/>
            <person name="Rosso M.N."/>
        </authorList>
    </citation>
    <scope>NUCLEOTIDE SEQUENCE [LARGE SCALE GENOMIC DNA]</scope>
    <source>
        <strain evidence="2 3">CIRM-BRFM 1785</strain>
    </source>
</reference>
<comment type="caution">
    <text evidence="2">The sequence shown here is derived from an EMBL/GenBank/DDBJ whole genome shotgun (WGS) entry which is preliminary data.</text>
</comment>
<gene>
    <name evidence="2" type="ORF">C8Q71DRAFT_717157</name>
</gene>
<keyword evidence="3" id="KW-1185">Reference proteome</keyword>
<dbReference type="Pfam" id="PF18758">
    <property type="entry name" value="KDZ"/>
    <property type="match status" value="1"/>
</dbReference>
<name>A0ABQ8K0K9_9APHY</name>
<keyword evidence="1" id="KW-0472">Membrane</keyword>
<dbReference type="RefSeq" id="XP_047773519.1">
    <property type="nucleotide sequence ID" value="XM_047921144.1"/>
</dbReference>
<organism evidence="2 3">
    <name type="scientific">Rhodofomes roseus</name>
    <dbReference type="NCBI Taxonomy" id="34475"/>
    <lineage>
        <taxon>Eukaryota</taxon>
        <taxon>Fungi</taxon>
        <taxon>Dikarya</taxon>
        <taxon>Basidiomycota</taxon>
        <taxon>Agaricomycotina</taxon>
        <taxon>Agaricomycetes</taxon>
        <taxon>Polyporales</taxon>
        <taxon>Rhodofomes</taxon>
    </lineage>
</organism>
<accession>A0ABQ8K0K9</accession>
<evidence type="ECO:0000313" key="3">
    <source>
        <dbReference type="Proteomes" id="UP000814176"/>
    </source>
</evidence>
<feature type="transmembrane region" description="Helical" evidence="1">
    <location>
        <begin position="15"/>
        <end position="32"/>
    </location>
</feature>
<keyword evidence="1" id="KW-1133">Transmembrane helix</keyword>
<dbReference type="PANTHER" id="PTHR33104">
    <property type="entry name" value="SI:DKEY-29D5.2"/>
    <property type="match status" value="1"/>
</dbReference>